<gene>
    <name evidence="3" type="ORF">AUC31_16110</name>
</gene>
<keyword evidence="4" id="KW-1185">Reference proteome</keyword>
<dbReference type="GO" id="GO:0003677">
    <property type="term" value="F:DNA binding"/>
    <property type="evidence" value="ECO:0007669"/>
    <property type="project" value="InterPro"/>
</dbReference>
<evidence type="ECO:0000313" key="3">
    <source>
        <dbReference type="EMBL" id="ALS76639.1"/>
    </source>
</evidence>
<dbReference type="InterPro" id="IPR019734">
    <property type="entry name" value="TPR_rpt"/>
</dbReference>
<dbReference type="SMART" id="SM00028">
    <property type="entry name" value="TPR"/>
    <property type="match status" value="6"/>
</dbReference>
<dbReference type="InterPro" id="IPR001387">
    <property type="entry name" value="Cro/C1-type_HTH"/>
</dbReference>
<organism evidence="3 4">
    <name type="scientific">Planococcus rifietoensis</name>
    <dbReference type="NCBI Taxonomy" id="200991"/>
    <lineage>
        <taxon>Bacteria</taxon>
        <taxon>Bacillati</taxon>
        <taxon>Bacillota</taxon>
        <taxon>Bacilli</taxon>
        <taxon>Bacillales</taxon>
        <taxon>Caryophanaceae</taxon>
        <taxon>Planococcus</taxon>
    </lineage>
</organism>
<dbReference type="Proteomes" id="UP000067683">
    <property type="component" value="Chromosome"/>
</dbReference>
<dbReference type="PROSITE" id="PS50943">
    <property type="entry name" value="HTH_CROC1"/>
    <property type="match status" value="1"/>
</dbReference>
<proteinExistence type="predicted"/>
<dbReference type="RefSeq" id="WP_058383341.1">
    <property type="nucleotide sequence ID" value="NZ_CP013659.2"/>
</dbReference>
<dbReference type="InterPro" id="IPR011990">
    <property type="entry name" value="TPR-like_helical_dom_sf"/>
</dbReference>
<dbReference type="STRING" id="200991.AUC31_16110"/>
<dbReference type="EMBL" id="CP013659">
    <property type="protein sequence ID" value="ALS76639.1"/>
    <property type="molecule type" value="Genomic_DNA"/>
</dbReference>
<dbReference type="KEGG" id="prt:AUC31_16110"/>
<feature type="domain" description="HTH cro/C1-type" evidence="2">
    <location>
        <begin position="7"/>
        <end position="60"/>
    </location>
</feature>
<dbReference type="Gene3D" id="1.10.260.40">
    <property type="entry name" value="lambda repressor-like DNA-binding domains"/>
    <property type="match status" value="1"/>
</dbReference>
<reference evidence="3" key="1">
    <citation type="submission" date="2016-01" db="EMBL/GenBank/DDBJ databases">
        <title>Complete genome of Planococcus rifietoensis type strain M8.</title>
        <authorList>
            <person name="See-Too W.S."/>
        </authorList>
    </citation>
    <scope>NUCLEOTIDE SEQUENCE [LARGE SCALE GENOMIC DNA]</scope>
    <source>
        <strain evidence="3">M8</strain>
    </source>
</reference>
<sequence>MDTGMRLKYHRLKKRFSMEETASGIFSPKDLKKIEAGLKEPALKDLEALCKKLEIPLAAKDNPIGKVLVKNFKNSLLHPQNKGKIMEHYADICNHPLLRADEDVELEFDIQQIRYFIITGDLESAEKKIKEMDRFKEFMNQEQYYLYHKYNGNYNYILNDYENALKTYLIAERIVPNTISAAELADLYYSIGISSTQVRETELAYKYSEMALKIYQQEFVPKRIVECHINIAISHENFGNYKLSLEHYKNALTIGSKLDIDILKFTTEFNLGYSYFIYQNYEDAIMHLTNSLKFIPDEYFADSILTYCILIKSYLELDNEEKARDIIKMGLERIKNKDLRLDSPTNAAFREAYVEFICLVHLLDDEEQQFEKLVLAKLVPSLEDSENYNELGYYYGHLGSIYFRQEKFKESAEFMTKAKNAYMKVTNIR</sequence>
<dbReference type="InterPro" id="IPR010982">
    <property type="entry name" value="Lambda_DNA-bd_dom_sf"/>
</dbReference>
<accession>A0A0U2XI97</accession>
<keyword evidence="1" id="KW-0802">TPR repeat</keyword>
<evidence type="ECO:0000259" key="2">
    <source>
        <dbReference type="PROSITE" id="PS50943"/>
    </source>
</evidence>
<feature type="repeat" description="TPR" evidence="1">
    <location>
        <begin position="265"/>
        <end position="298"/>
    </location>
</feature>
<dbReference type="AlphaFoldDB" id="A0A0U2XI97"/>
<protein>
    <submittedName>
        <fullName evidence="3">Transcriptional regulator</fullName>
    </submittedName>
</protein>
<evidence type="ECO:0000256" key="1">
    <source>
        <dbReference type="PROSITE-ProRule" id="PRU00339"/>
    </source>
</evidence>
<dbReference type="Gene3D" id="1.25.40.10">
    <property type="entry name" value="Tetratricopeptide repeat domain"/>
    <property type="match status" value="1"/>
</dbReference>
<dbReference type="SUPFAM" id="SSF48452">
    <property type="entry name" value="TPR-like"/>
    <property type="match status" value="1"/>
</dbReference>
<name>A0A0U2XI97_9BACL</name>
<dbReference type="OrthoDB" id="252257at2"/>
<dbReference type="SUPFAM" id="SSF47413">
    <property type="entry name" value="lambda repressor-like DNA-binding domains"/>
    <property type="match status" value="1"/>
</dbReference>
<dbReference type="PROSITE" id="PS50005">
    <property type="entry name" value="TPR"/>
    <property type="match status" value="1"/>
</dbReference>
<evidence type="ECO:0000313" key="4">
    <source>
        <dbReference type="Proteomes" id="UP000067683"/>
    </source>
</evidence>